<organism evidence="1 2">
    <name type="scientific">Xylaria curta</name>
    <dbReference type="NCBI Taxonomy" id="42375"/>
    <lineage>
        <taxon>Eukaryota</taxon>
        <taxon>Fungi</taxon>
        <taxon>Dikarya</taxon>
        <taxon>Ascomycota</taxon>
        <taxon>Pezizomycotina</taxon>
        <taxon>Sordariomycetes</taxon>
        <taxon>Xylariomycetidae</taxon>
        <taxon>Xylariales</taxon>
        <taxon>Xylariaceae</taxon>
        <taxon>Xylaria</taxon>
    </lineage>
</organism>
<reference evidence="1" key="1">
    <citation type="submission" date="2022-10" db="EMBL/GenBank/DDBJ databases">
        <title>Genome Sequence of Xylaria curta.</title>
        <authorList>
            <person name="Buettner E."/>
        </authorList>
    </citation>
    <scope>NUCLEOTIDE SEQUENCE</scope>
    <source>
        <strain evidence="1">Babe10</strain>
    </source>
</reference>
<accession>A0ACC1P9K7</accession>
<protein>
    <submittedName>
        <fullName evidence="1">Uncharacterized protein</fullName>
    </submittedName>
</protein>
<dbReference type="EMBL" id="JAPDGR010000757">
    <property type="protein sequence ID" value="KAJ2987654.1"/>
    <property type="molecule type" value="Genomic_DNA"/>
</dbReference>
<dbReference type="Proteomes" id="UP001143856">
    <property type="component" value="Unassembled WGS sequence"/>
</dbReference>
<gene>
    <name evidence="1" type="ORF">NUW58_g4384</name>
</gene>
<evidence type="ECO:0000313" key="1">
    <source>
        <dbReference type="EMBL" id="KAJ2987654.1"/>
    </source>
</evidence>
<evidence type="ECO:0000313" key="2">
    <source>
        <dbReference type="Proteomes" id="UP001143856"/>
    </source>
</evidence>
<comment type="caution">
    <text evidence="1">The sequence shown here is derived from an EMBL/GenBank/DDBJ whole genome shotgun (WGS) entry which is preliminary data.</text>
</comment>
<sequence length="499" mass="55349">MPSHKVPLTFTFHRKGAHPPLFVAGSFSDPPWQPLEMDASLDQHGDLIFTKQVMVDECSEVQYKFRHASGDWWALDPDAETVTDEHGNVNSLLRSPTKLAAQETTLGKSVRAIKIRDTAASNVFSIADDAVGIPNSKADTNIREKLMDTADIDPLERPTENDQLRRLSFTPIEEVANTAAEVADSASQLDDGDFEVDNSDTFPMFSHERFISTPDTSPSSHEEPTLQHGKLDHYSDSANQINFDYDDPQLEHFPSDRQSIMATMRRLSTTIDADPTIANTPPLPPITIAKPFSWDGRFLQNYSTVGETNTTEEQTEDVSRLPPSILTCERSLLSIAEGEEAPDESETPNRAENASTPTQYVGPVEIRNLSLVSSGSSNEDEGISMRISSRKQNSKAVRLKETDDEKHLAPIIDEAITSDITPTEEQANSVSSSSETSVRNSEAGFQKPTYGERAPSPSSAYSIHDDKRGNLVHTFLRTMFVDWIGGFVNWLCSRNRNEM</sequence>
<proteinExistence type="predicted"/>
<keyword evidence="2" id="KW-1185">Reference proteome</keyword>
<name>A0ACC1P9K7_9PEZI</name>